<dbReference type="EMBL" id="FMUI01000013">
    <property type="protein sequence ID" value="SCX58976.1"/>
    <property type="molecule type" value="Genomic_DNA"/>
</dbReference>
<feature type="region of interest" description="Disordered" evidence="1">
    <location>
        <begin position="142"/>
        <end position="161"/>
    </location>
</feature>
<reference evidence="2 3" key="1">
    <citation type="submission" date="2016-10" db="EMBL/GenBank/DDBJ databases">
        <authorList>
            <person name="Varghese N."/>
            <person name="Submissions S."/>
        </authorList>
    </citation>
    <scope>NUCLEOTIDE SEQUENCE [LARGE SCALE GENOMIC DNA]</scope>
    <source>
        <strain evidence="2 3">CGMCC 1.12102</strain>
    </source>
</reference>
<protein>
    <submittedName>
        <fullName evidence="2">Uncharacterized protein</fullName>
    </submittedName>
</protein>
<evidence type="ECO:0000313" key="2">
    <source>
        <dbReference type="EMBL" id="SCX58976.1"/>
    </source>
</evidence>
<sequence length="375" mass="40299">MDIKGPAAIDVFKPYDISPYADKTLRAVQLEPAYTPAKETFQAFQQRHYSWRTGDKQADLSRVPKDEGKIPLPTLGESLQEIFLGAVLGGPLPEFPGGVRSLPGAGAARLTERPSGTAKGPHGEINVAIAESKMAVARPLNPATEANVSTSKPLSHAIPDASGPDVLHVSLPQAGGKNFSDPMASSKLNIKQFAEIAKVGDDVGEKEMGAVTLSGEINIVRRDGPLNDPNMYMFFTDSYKGEPRLNIIGHGVFTPKGDSTTGLQVAGGVKAPFDVAMDTLELAGEVKFKNIRCLSCHSGEGGIDAFAQKLANYTGVPVKGYHGSVTIGGRADGSNIVVIKNEMDALFHFGERETTHYQPQKFHPLWRPWEARILE</sequence>
<dbReference type="GeneID" id="23843468"/>
<feature type="compositionally biased region" description="Polar residues" evidence="1">
    <location>
        <begin position="144"/>
        <end position="153"/>
    </location>
</feature>
<dbReference type="RefSeq" id="WP_017459473.1">
    <property type="nucleotide sequence ID" value="NZ_FMUI01000013.1"/>
</dbReference>
<proteinExistence type="predicted"/>
<name>A0A1G4YZZ0_9ENTR</name>
<evidence type="ECO:0000256" key="1">
    <source>
        <dbReference type="SAM" id="MobiDB-lite"/>
    </source>
</evidence>
<organism evidence="2 3">
    <name type="scientific">Kosakonia sacchari</name>
    <dbReference type="NCBI Taxonomy" id="1158459"/>
    <lineage>
        <taxon>Bacteria</taxon>
        <taxon>Pseudomonadati</taxon>
        <taxon>Pseudomonadota</taxon>
        <taxon>Gammaproteobacteria</taxon>
        <taxon>Enterobacterales</taxon>
        <taxon>Enterobacteriaceae</taxon>
        <taxon>Kosakonia</taxon>
    </lineage>
</organism>
<dbReference type="Proteomes" id="UP000183569">
    <property type="component" value="Unassembled WGS sequence"/>
</dbReference>
<dbReference type="AlphaFoldDB" id="A0A1G4YZZ0"/>
<evidence type="ECO:0000313" key="3">
    <source>
        <dbReference type="Proteomes" id="UP000183569"/>
    </source>
</evidence>
<accession>A0A1G4YZZ0</accession>
<comment type="caution">
    <text evidence="2">The sequence shown here is derived from an EMBL/GenBank/DDBJ whole genome shotgun (WGS) entry which is preliminary data.</text>
</comment>
<gene>
    <name evidence="2" type="ORF">SAMN02927897_03720</name>
</gene>